<dbReference type="Gene3D" id="3.30.565.10">
    <property type="entry name" value="Histidine kinase-like ATPase, C-terminal domain"/>
    <property type="match status" value="1"/>
</dbReference>
<dbReference type="PANTHER" id="PTHR45339:SF1">
    <property type="entry name" value="HYBRID SIGNAL TRANSDUCTION HISTIDINE KINASE J"/>
    <property type="match status" value="1"/>
</dbReference>
<keyword evidence="1 3" id="KW-0597">Phosphoprotein</keyword>
<evidence type="ECO:0000313" key="7">
    <source>
        <dbReference type="EMBL" id="CBN77738.1"/>
    </source>
</evidence>
<feature type="domain" description="PAS" evidence="6">
    <location>
        <begin position="73"/>
        <end position="142"/>
    </location>
</feature>
<dbReference type="Gene3D" id="3.40.50.2300">
    <property type="match status" value="1"/>
</dbReference>
<evidence type="ECO:0000256" key="4">
    <source>
        <dbReference type="SAM" id="MobiDB-lite"/>
    </source>
</evidence>
<dbReference type="eggNOG" id="KOG0519">
    <property type="taxonomic scope" value="Eukaryota"/>
</dbReference>
<dbReference type="GO" id="GO:0000160">
    <property type="term" value="P:phosphorelay signal transduction system"/>
    <property type="evidence" value="ECO:0007669"/>
    <property type="project" value="UniProtKB-KW"/>
</dbReference>
<feature type="domain" description="Response regulatory" evidence="5">
    <location>
        <begin position="472"/>
        <end position="588"/>
    </location>
</feature>
<dbReference type="SUPFAM" id="SSF55874">
    <property type="entry name" value="ATPase domain of HSP90 chaperone/DNA topoisomerase II/histidine kinase"/>
    <property type="match status" value="1"/>
</dbReference>
<dbReference type="SMART" id="SM00448">
    <property type="entry name" value="REC"/>
    <property type="match status" value="1"/>
</dbReference>
<dbReference type="Pfam" id="PF13426">
    <property type="entry name" value="PAS_9"/>
    <property type="match status" value="1"/>
</dbReference>
<dbReference type="Gene3D" id="3.30.450.20">
    <property type="entry name" value="PAS domain"/>
    <property type="match status" value="1"/>
</dbReference>
<evidence type="ECO:0000256" key="2">
    <source>
        <dbReference type="ARBA" id="ARBA00023012"/>
    </source>
</evidence>
<evidence type="ECO:0000259" key="6">
    <source>
        <dbReference type="PROSITE" id="PS50112"/>
    </source>
</evidence>
<reference evidence="7 8" key="1">
    <citation type="journal article" date="2010" name="Nature">
        <title>The Ectocarpus genome and the independent evolution of multicellularity in brown algae.</title>
        <authorList>
            <person name="Cock J.M."/>
            <person name="Sterck L."/>
            <person name="Rouze P."/>
            <person name="Scornet D."/>
            <person name="Allen A.E."/>
            <person name="Amoutzias G."/>
            <person name="Anthouard V."/>
            <person name="Artiguenave F."/>
            <person name="Aury J.M."/>
            <person name="Badger J.H."/>
            <person name="Beszteri B."/>
            <person name="Billiau K."/>
            <person name="Bonnet E."/>
            <person name="Bothwell J.H."/>
            <person name="Bowler C."/>
            <person name="Boyen C."/>
            <person name="Brownlee C."/>
            <person name="Carrano C.J."/>
            <person name="Charrier B."/>
            <person name="Cho G.Y."/>
            <person name="Coelho S.M."/>
            <person name="Collen J."/>
            <person name="Corre E."/>
            <person name="Da Silva C."/>
            <person name="Delage L."/>
            <person name="Delaroque N."/>
            <person name="Dittami S.M."/>
            <person name="Doulbeau S."/>
            <person name="Elias M."/>
            <person name="Farnham G."/>
            <person name="Gachon C.M."/>
            <person name="Gschloessl B."/>
            <person name="Heesch S."/>
            <person name="Jabbari K."/>
            <person name="Jubin C."/>
            <person name="Kawai H."/>
            <person name="Kimura K."/>
            <person name="Kloareg B."/>
            <person name="Kupper F.C."/>
            <person name="Lang D."/>
            <person name="Le Bail A."/>
            <person name="Leblanc C."/>
            <person name="Lerouge P."/>
            <person name="Lohr M."/>
            <person name="Lopez P.J."/>
            <person name="Martens C."/>
            <person name="Maumus F."/>
            <person name="Michel G."/>
            <person name="Miranda-Saavedra D."/>
            <person name="Morales J."/>
            <person name="Moreau H."/>
            <person name="Motomura T."/>
            <person name="Nagasato C."/>
            <person name="Napoli C.A."/>
            <person name="Nelson D.R."/>
            <person name="Nyvall-Collen P."/>
            <person name="Peters A.F."/>
            <person name="Pommier C."/>
            <person name="Potin P."/>
            <person name="Poulain J."/>
            <person name="Quesneville H."/>
            <person name="Read B."/>
            <person name="Rensing S.A."/>
            <person name="Ritter A."/>
            <person name="Rousvoal S."/>
            <person name="Samanta M."/>
            <person name="Samson G."/>
            <person name="Schroeder D.C."/>
            <person name="Segurens B."/>
            <person name="Strittmatter M."/>
            <person name="Tonon T."/>
            <person name="Tregear J.W."/>
            <person name="Valentin K."/>
            <person name="von Dassow P."/>
            <person name="Yamagishi T."/>
            <person name="Van de Peer Y."/>
            <person name="Wincker P."/>
        </authorList>
    </citation>
    <scope>NUCLEOTIDE SEQUENCE [LARGE SCALE GENOMIC DNA]</scope>
    <source>
        <strain evidence="8">Ec32 / CCAP1310/4</strain>
    </source>
</reference>
<keyword evidence="2" id="KW-0902">Two-component regulatory system</keyword>
<dbReference type="Proteomes" id="UP000002630">
    <property type="component" value="Linkage Group LG16"/>
</dbReference>
<sequence length="606" mass="65532">MALVEMNATFSITSVSDEFVAKLVARKAAVGTSFVEMFEEEDRTRHHHGFVGAATLEGGAAGGAAADNGASSEAEELKDFFNKAPIALHWLSATGKILWANDRELEVLGYSREEYIGADIMSFCPDSRDGVLEIFKELGTGNTIRDVPIRFRTKVGNIKHLLIDSNVNYKSDGTFNHTRCFIRDDTGRILKECRSEVAATAARKLAEGKERFSSKLLHALTALSGLVASVAKAMKFDDGYVVKPVPTSFSLSSLIGEYRNIETARHEVVVQEIGFDASLVVIADAIMIRTVLNELVAHADGRSPVSARVVLSVERIAGGKGGGGAGGGGKFEFRVTDSGEELDESRVEKVFHNYWLGDADVLGGGDGERADLPRLSEELSCDEEAPGLRLNVAFNYVQCLDSILRVASDGSSTTFNFVLDLETSSNGSQGPKREAEEKHHWNKITPSSLPPISPRTSTQSFVGSLYNSDSRHILIVEDNTICQKMCKKIVTGLGHTVDTADNGAIAVEKATAREINIYDLVLMDLRMPVMDGITAAKEIHKKFPELPIVALSAEEGESTKDAALAVMATFMSKPTKADRVGKVIQEYARNPLGRTDAGKCLPKLGA</sequence>
<organism evidence="7 8">
    <name type="scientific">Ectocarpus siliculosus</name>
    <name type="common">Brown alga</name>
    <name type="synonym">Conferva siliculosa</name>
    <dbReference type="NCBI Taxonomy" id="2880"/>
    <lineage>
        <taxon>Eukaryota</taxon>
        <taxon>Sar</taxon>
        <taxon>Stramenopiles</taxon>
        <taxon>Ochrophyta</taxon>
        <taxon>PX clade</taxon>
        <taxon>Phaeophyceae</taxon>
        <taxon>Ectocarpales</taxon>
        <taxon>Ectocarpaceae</taxon>
        <taxon>Ectocarpus</taxon>
    </lineage>
</organism>
<keyword evidence="8" id="KW-1185">Reference proteome</keyword>
<accession>D8LR65</accession>
<dbReference type="InterPro" id="IPR001789">
    <property type="entry name" value="Sig_transdc_resp-reg_receiver"/>
</dbReference>
<evidence type="ECO:0000256" key="1">
    <source>
        <dbReference type="ARBA" id="ARBA00022553"/>
    </source>
</evidence>
<dbReference type="InterPro" id="IPR036890">
    <property type="entry name" value="HATPase_C_sf"/>
</dbReference>
<evidence type="ECO:0000256" key="3">
    <source>
        <dbReference type="PROSITE-ProRule" id="PRU00169"/>
    </source>
</evidence>
<gene>
    <name evidence="7" type="ORF">Esi_0062_0107</name>
</gene>
<dbReference type="InterPro" id="IPR035965">
    <property type="entry name" value="PAS-like_dom_sf"/>
</dbReference>
<dbReference type="PANTHER" id="PTHR45339">
    <property type="entry name" value="HYBRID SIGNAL TRANSDUCTION HISTIDINE KINASE J"/>
    <property type="match status" value="1"/>
</dbReference>
<name>D8LR65_ECTSI</name>
<dbReference type="SUPFAM" id="SSF55785">
    <property type="entry name" value="PYP-like sensor domain (PAS domain)"/>
    <property type="match status" value="1"/>
</dbReference>
<dbReference type="InterPro" id="IPR011006">
    <property type="entry name" value="CheY-like_superfamily"/>
</dbReference>
<dbReference type="OrthoDB" id="48749at2759"/>
<dbReference type="SMART" id="SM00091">
    <property type="entry name" value="PAS"/>
    <property type="match status" value="1"/>
</dbReference>
<dbReference type="CDD" id="cd17546">
    <property type="entry name" value="REC_hyHK_CKI1_RcsC-like"/>
    <property type="match status" value="1"/>
</dbReference>
<dbReference type="SUPFAM" id="SSF52172">
    <property type="entry name" value="CheY-like"/>
    <property type="match status" value="1"/>
</dbReference>
<evidence type="ECO:0000259" key="5">
    <source>
        <dbReference type="PROSITE" id="PS50110"/>
    </source>
</evidence>
<dbReference type="PROSITE" id="PS50112">
    <property type="entry name" value="PAS"/>
    <property type="match status" value="1"/>
</dbReference>
<dbReference type="STRING" id="2880.D8LR65"/>
<feature type="region of interest" description="Disordered" evidence="4">
    <location>
        <begin position="423"/>
        <end position="456"/>
    </location>
</feature>
<proteinExistence type="predicted"/>
<dbReference type="NCBIfam" id="TIGR00229">
    <property type="entry name" value="sensory_box"/>
    <property type="match status" value="1"/>
</dbReference>
<dbReference type="Pfam" id="PF00072">
    <property type="entry name" value="Response_reg"/>
    <property type="match status" value="1"/>
</dbReference>
<dbReference type="EMBL" id="FN648841">
    <property type="protein sequence ID" value="CBN77738.1"/>
    <property type="molecule type" value="Genomic_DNA"/>
</dbReference>
<protein>
    <submittedName>
        <fullName evidence="7">N/a</fullName>
    </submittedName>
</protein>
<dbReference type="InParanoid" id="D8LR65"/>
<dbReference type="CDD" id="cd00130">
    <property type="entry name" value="PAS"/>
    <property type="match status" value="1"/>
</dbReference>
<dbReference type="AlphaFoldDB" id="D8LR65"/>
<dbReference type="EMBL" id="FN649741">
    <property type="protein sequence ID" value="CBN77738.1"/>
    <property type="molecule type" value="Genomic_DNA"/>
</dbReference>
<evidence type="ECO:0000313" key="8">
    <source>
        <dbReference type="Proteomes" id="UP000002630"/>
    </source>
</evidence>
<dbReference type="InterPro" id="IPR000014">
    <property type="entry name" value="PAS"/>
</dbReference>
<feature type="modified residue" description="4-aspartylphosphate" evidence="3">
    <location>
        <position position="524"/>
    </location>
</feature>
<dbReference type="PROSITE" id="PS50110">
    <property type="entry name" value="RESPONSE_REGULATORY"/>
    <property type="match status" value="1"/>
</dbReference>